<feature type="region of interest" description="Disordered" evidence="1">
    <location>
        <begin position="1"/>
        <end position="34"/>
    </location>
</feature>
<dbReference type="InterPro" id="IPR053040">
    <property type="entry name" value="LRR-containing_protein_71"/>
</dbReference>
<proteinExistence type="predicted"/>
<evidence type="ECO:0000256" key="1">
    <source>
        <dbReference type="SAM" id="MobiDB-lite"/>
    </source>
</evidence>
<feature type="compositionally biased region" description="Polar residues" evidence="1">
    <location>
        <begin position="1"/>
        <end position="11"/>
    </location>
</feature>
<dbReference type="InterPro" id="IPR001611">
    <property type="entry name" value="Leu-rich_rpt"/>
</dbReference>
<dbReference type="SUPFAM" id="SSF52047">
    <property type="entry name" value="RNI-like"/>
    <property type="match status" value="1"/>
</dbReference>
<reference evidence="2 3" key="1">
    <citation type="submission" date="2023-03" db="EMBL/GenBank/DDBJ databases">
        <title>Host association and intracellularity evolved multiple times independently in the Rickettsiales.</title>
        <authorList>
            <person name="Castelli M."/>
            <person name="Nardi T."/>
            <person name="Gammuto L."/>
            <person name="Bellinzona G."/>
            <person name="Sabaneyeva E."/>
            <person name="Potekhin A."/>
            <person name="Serra V."/>
            <person name="Petroni G."/>
            <person name="Sassera D."/>
        </authorList>
    </citation>
    <scope>NUCLEOTIDE SEQUENCE [LARGE SCALE GENOMIC DNA]</scope>
    <source>
        <strain evidence="2 3">Sr 2-6</strain>
    </source>
</reference>
<comment type="caution">
    <text evidence="2">The sequence shown here is derived from an EMBL/GenBank/DDBJ whole genome shotgun (WGS) entry which is preliminary data.</text>
</comment>
<keyword evidence="3" id="KW-1185">Reference proteome</keyword>
<name>A0ABU5NBR8_9RICK</name>
<dbReference type="RefSeq" id="WP_322776525.1">
    <property type="nucleotide sequence ID" value="NZ_JARJFB010000031.1"/>
</dbReference>
<feature type="compositionally biased region" description="Gly residues" evidence="1">
    <location>
        <begin position="18"/>
        <end position="27"/>
    </location>
</feature>
<dbReference type="EMBL" id="JARJFB010000031">
    <property type="protein sequence ID" value="MEA0970622.1"/>
    <property type="molecule type" value="Genomic_DNA"/>
</dbReference>
<evidence type="ECO:0000313" key="3">
    <source>
        <dbReference type="Proteomes" id="UP001291687"/>
    </source>
</evidence>
<organism evidence="2 3">
    <name type="scientific">Candidatus Megaera venefica</name>
    <dbReference type="NCBI Taxonomy" id="2055910"/>
    <lineage>
        <taxon>Bacteria</taxon>
        <taxon>Pseudomonadati</taxon>
        <taxon>Pseudomonadota</taxon>
        <taxon>Alphaproteobacteria</taxon>
        <taxon>Rickettsiales</taxon>
        <taxon>Rickettsiaceae</taxon>
        <taxon>Candidatus Megaera</taxon>
    </lineage>
</organism>
<dbReference type="Gene3D" id="3.80.10.10">
    <property type="entry name" value="Ribonuclease Inhibitor"/>
    <property type="match status" value="1"/>
</dbReference>
<dbReference type="PANTHER" id="PTHR46984">
    <property type="entry name" value="LEUCINE-RICH REPEAT-CONTAINING PROTEIN 71"/>
    <property type="match status" value="1"/>
</dbReference>
<evidence type="ECO:0000313" key="2">
    <source>
        <dbReference type="EMBL" id="MEA0970622.1"/>
    </source>
</evidence>
<dbReference type="PANTHER" id="PTHR46984:SF1">
    <property type="entry name" value="LEUCINE-RICH REPEAT-CONTAINING PROTEIN 71"/>
    <property type="match status" value="1"/>
</dbReference>
<accession>A0ABU5NBR8</accession>
<dbReference type="InterPro" id="IPR032675">
    <property type="entry name" value="LRR_dom_sf"/>
</dbReference>
<gene>
    <name evidence="2" type="ORF">Megvenef_00589</name>
</gene>
<dbReference type="Pfam" id="PF00560">
    <property type="entry name" value="LRR_1"/>
    <property type="match status" value="1"/>
</dbReference>
<sequence length="337" mass="36648">MSKNWVTIQPKSSYPTGGSHGGSGTQGGSYSTNGGSGGINTHGGSYAYGYDYAPGKHAYNISFKSIMDRTSSPAHGYLVPDKTINLRNNNLTDNEIAVLAGNLQYQRLDLDVFDVSNNKIGFGGVENLFYGLRFDNTLAGRYIVTMNFSNNLIGDDGSKYMADSLAMGRFPNLKSLDVSGNHITKTGTGYFIDALKNSTVGNIIIKQYHLSVFGNKENKIGFMKDYLKQAQDKGVDVNNIVVDKSLFGYIKNTGKVCKDTVVGFAKCYYVDDATTDYVANKIIARASKSLSVLWNAKDVVNCYAETFDDVMISTEGAQLIKTDLELIGESSVINAIE</sequence>
<protein>
    <submittedName>
        <fullName evidence="2">Leucine-rich repeat-containing protein</fullName>
    </submittedName>
</protein>
<dbReference type="Proteomes" id="UP001291687">
    <property type="component" value="Unassembled WGS sequence"/>
</dbReference>